<evidence type="ECO:0000256" key="7">
    <source>
        <dbReference type="PROSITE-ProRule" id="PRU00042"/>
    </source>
</evidence>
<dbReference type="PROSITE" id="PS00028">
    <property type="entry name" value="ZINC_FINGER_C2H2_1"/>
    <property type="match status" value="7"/>
</dbReference>
<dbReference type="GO" id="GO:0005634">
    <property type="term" value="C:nucleus"/>
    <property type="evidence" value="ECO:0007669"/>
    <property type="project" value="UniProtKB-SubCell"/>
</dbReference>
<keyword evidence="10" id="KW-1185">Reference proteome</keyword>
<gene>
    <name evidence="9" type="ORF">DGYR_LOCUS1694</name>
</gene>
<proteinExistence type="predicted"/>
<accession>A0A7I8VBI8</accession>
<dbReference type="InterPro" id="IPR050527">
    <property type="entry name" value="Snail/Krueppel_Znf"/>
</dbReference>
<comment type="caution">
    <text evidence="9">The sequence shown here is derived from an EMBL/GenBank/DDBJ whole genome shotgun (WGS) entry which is preliminary data.</text>
</comment>
<evidence type="ECO:0000259" key="8">
    <source>
        <dbReference type="PROSITE" id="PS50157"/>
    </source>
</evidence>
<dbReference type="PANTHER" id="PTHR24388:SF54">
    <property type="entry name" value="PROTEIN ESCARGOT"/>
    <property type="match status" value="1"/>
</dbReference>
<organism evidence="9 10">
    <name type="scientific">Dimorphilus gyrociliatus</name>
    <dbReference type="NCBI Taxonomy" id="2664684"/>
    <lineage>
        <taxon>Eukaryota</taxon>
        <taxon>Metazoa</taxon>
        <taxon>Spiralia</taxon>
        <taxon>Lophotrochozoa</taxon>
        <taxon>Annelida</taxon>
        <taxon>Polychaeta</taxon>
        <taxon>Polychaeta incertae sedis</taxon>
        <taxon>Dinophilidae</taxon>
        <taxon>Dimorphilus</taxon>
    </lineage>
</organism>
<comment type="subcellular location">
    <subcellularLocation>
        <location evidence="1">Nucleus</location>
    </subcellularLocation>
</comment>
<feature type="domain" description="C2H2-type" evidence="8">
    <location>
        <begin position="426"/>
        <end position="453"/>
    </location>
</feature>
<feature type="domain" description="C2H2-type" evidence="8">
    <location>
        <begin position="397"/>
        <end position="425"/>
    </location>
</feature>
<sequence length="525" mass="61593">MPTIEIGKQYDKWLMYKSHSSLKSNENFVEYLLSLYEAETGIRFNSKEDSLVIEDENNKTTIECKNLEDDICQKENRVKKIFELEKGTVLELIEPSEVKTLNKNCQKDEVKKKRKPLPDNKEQVKINSEDIQLKCNYCDFVCSNRREFGRHRNTKHRLEHFRWRNALRGQLSRNVHDPVVCDQCGKMLQNKYKLYSHRSSVHSAKKYVCSFNGCDFSATTSSRLSQHQKCVHNRASFQCSDCGKCFKRSDTLKIHIRAKHTGEKPYSCPHCDEKFFDMIQRYSHLLRKHQDNEGRSFICDICKKAFRTLASKERHLERKVCTAGRVITEDGKSFLICSKKDCKFTTKHRRSLQIHIRVVHEKVKPFSCRHCPKTFALKPMLRQHIKIHQNLDNRERYECHDCGKSFLQKCALTKHRRETHLNDTPHKCQQCGTGFVFPSELKQHMYKHKGIKPYKCRFCGSFFQNVATAWSHEHRVHKEEWEAIGHTLGPLKPVEDDKAEAVTYNNTSTAEQSVVFEIVTDDSHL</sequence>
<keyword evidence="6" id="KW-0539">Nucleus</keyword>
<dbReference type="InterPro" id="IPR036236">
    <property type="entry name" value="Znf_C2H2_sf"/>
</dbReference>
<dbReference type="PROSITE" id="PS50157">
    <property type="entry name" value="ZINC_FINGER_C2H2_2"/>
    <property type="match status" value="8"/>
</dbReference>
<keyword evidence="5" id="KW-0862">Zinc</keyword>
<evidence type="ECO:0000256" key="3">
    <source>
        <dbReference type="ARBA" id="ARBA00022737"/>
    </source>
</evidence>
<evidence type="ECO:0000256" key="4">
    <source>
        <dbReference type="ARBA" id="ARBA00022771"/>
    </source>
</evidence>
<evidence type="ECO:0000313" key="10">
    <source>
        <dbReference type="Proteomes" id="UP000549394"/>
    </source>
</evidence>
<dbReference type="GO" id="GO:0008270">
    <property type="term" value="F:zinc ion binding"/>
    <property type="evidence" value="ECO:0007669"/>
    <property type="project" value="UniProtKB-KW"/>
</dbReference>
<dbReference type="GO" id="GO:0000981">
    <property type="term" value="F:DNA-binding transcription factor activity, RNA polymerase II-specific"/>
    <property type="evidence" value="ECO:0007669"/>
    <property type="project" value="TreeGrafter"/>
</dbReference>
<dbReference type="SMART" id="SM00355">
    <property type="entry name" value="ZnF_C2H2"/>
    <property type="match status" value="11"/>
</dbReference>
<dbReference type="Gene3D" id="3.30.160.60">
    <property type="entry name" value="Classic Zinc Finger"/>
    <property type="match status" value="6"/>
</dbReference>
<dbReference type="GO" id="GO:0000978">
    <property type="term" value="F:RNA polymerase II cis-regulatory region sequence-specific DNA binding"/>
    <property type="evidence" value="ECO:0007669"/>
    <property type="project" value="TreeGrafter"/>
</dbReference>
<reference evidence="9 10" key="1">
    <citation type="submission" date="2020-08" db="EMBL/GenBank/DDBJ databases">
        <authorList>
            <person name="Hejnol A."/>
        </authorList>
    </citation>
    <scope>NUCLEOTIDE SEQUENCE [LARGE SCALE GENOMIC DNA]</scope>
</reference>
<feature type="domain" description="C2H2-type" evidence="8">
    <location>
        <begin position="454"/>
        <end position="482"/>
    </location>
</feature>
<protein>
    <submittedName>
        <fullName evidence="9">DgyrCDS1787</fullName>
    </submittedName>
</protein>
<evidence type="ECO:0000256" key="6">
    <source>
        <dbReference type="ARBA" id="ARBA00023242"/>
    </source>
</evidence>
<dbReference type="Pfam" id="PF00096">
    <property type="entry name" value="zf-C2H2"/>
    <property type="match status" value="4"/>
</dbReference>
<evidence type="ECO:0000256" key="1">
    <source>
        <dbReference type="ARBA" id="ARBA00004123"/>
    </source>
</evidence>
<dbReference type="OrthoDB" id="6226898at2759"/>
<feature type="domain" description="C2H2-type" evidence="8">
    <location>
        <begin position="237"/>
        <end position="265"/>
    </location>
</feature>
<evidence type="ECO:0000256" key="5">
    <source>
        <dbReference type="ARBA" id="ARBA00022833"/>
    </source>
</evidence>
<feature type="domain" description="C2H2-type" evidence="8">
    <location>
        <begin position="179"/>
        <end position="207"/>
    </location>
</feature>
<name>A0A7I8VBI8_9ANNE</name>
<dbReference type="Proteomes" id="UP000549394">
    <property type="component" value="Unassembled WGS sequence"/>
</dbReference>
<keyword evidence="2" id="KW-0479">Metal-binding</keyword>
<dbReference type="AlphaFoldDB" id="A0A7I8VBI8"/>
<keyword evidence="4 7" id="KW-0863">Zinc-finger</keyword>
<evidence type="ECO:0000256" key="2">
    <source>
        <dbReference type="ARBA" id="ARBA00022723"/>
    </source>
</evidence>
<feature type="domain" description="C2H2-type" evidence="8">
    <location>
        <begin position="207"/>
        <end position="237"/>
    </location>
</feature>
<evidence type="ECO:0000313" key="9">
    <source>
        <dbReference type="EMBL" id="CAD5112575.1"/>
    </source>
</evidence>
<keyword evidence="3" id="KW-0677">Repeat</keyword>
<dbReference type="PANTHER" id="PTHR24388">
    <property type="entry name" value="ZINC FINGER PROTEIN"/>
    <property type="match status" value="1"/>
</dbReference>
<dbReference type="InterPro" id="IPR013087">
    <property type="entry name" value="Znf_C2H2_type"/>
</dbReference>
<dbReference type="SUPFAM" id="SSF57667">
    <property type="entry name" value="beta-beta-alpha zinc fingers"/>
    <property type="match status" value="5"/>
</dbReference>
<dbReference type="EMBL" id="CAJFCJ010000002">
    <property type="protein sequence ID" value="CAD5112575.1"/>
    <property type="molecule type" value="Genomic_DNA"/>
</dbReference>
<feature type="domain" description="C2H2-type" evidence="8">
    <location>
        <begin position="366"/>
        <end position="393"/>
    </location>
</feature>
<feature type="domain" description="C2H2-type" evidence="8">
    <location>
        <begin position="335"/>
        <end position="365"/>
    </location>
</feature>